<dbReference type="SUPFAM" id="SSF55785">
    <property type="entry name" value="PYP-like sensor domain (PAS domain)"/>
    <property type="match status" value="2"/>
</dbReference>
<dbReference type="Proteomes" id="UP001500238">
    <property type="component" value="Unassembled WGS sequence"/>
</dbReference>
<reference evidence="13 14" key="1">
    <citation type="journal article" date="2019" name="Int. J. Syst. Evol. Microbiol.">
        <title>The Global Catalogue of Microorganisms (GCM) 10K type strain sequencing project: providing services to taxonomists for standard genome sequencing and annotation.</title>
        <authorList>
            <consortium name="The Broad Institute Genomics Platform"/>
            <consortium name="The Broad Institute Genome Sequencing Center for Infectious Disease"/>
            <person name="Wu L."/>
            <person name="Ma J."/>
        </authorList>
    </citation>
    <scope>NUCLEOTIDE SEQUENCE [LARGE SCALE GENOMIC DNA]</scope>
    <source>
        <strain evidence="13 14">JCM 14603</strain>
    </source>
</reference>
<evidence type="ECO:0000256" key="8">
    <source>
        <dbReference type="ARBA" id="ARBA00022741"/>
    </source>
</evidence>
<evidence type="ECO:0000256" key="7">
    <source>
        <dbReference type="ARBA" id="ARBA00022737"/>
    </source>
</evidence>
<dbReference type="InterPro" id="IPR011102">
    <property type="entry name" value="Sig_transdc_His_kinase_HWE"/>
</dbReference>
<dbReference type="SUPFAM" id="SSF55781">
    <property type="entry name" value="GAF domain-like"/>
    <property type="match status" value="1"/>
</dbReference>
<organism evidence="13 14">
    <name type="scientific">Sphingomonas insulae</name>
    <dbReference type="NCBI Taxonomy" id="424800"/>
    <lineage>
        <taxon>Bacteria</taxon>
        <taxon>Pseudomonadati</taxon>
        <taxon>Pseudomonadota</taxon>
        <taxon>Alphaproteobacteria</taxon>
        <taxon>Sphingomonadales</taxon>
        <taxon>Sphingomonadaceae</taxon>
        <taxon>Sphingomonas</taxon>
    </lineage>
</organism>
<accession>A0ABN1I047</accession>
<evidence type="ECO:0000313" key="14">
    <source>
        <dbReference type="Proteomes" id="UP001500238"/>
    </source>
</evidence>
<dbReference type="Gene3D" id="3.30.450.40">
    <property type="match status" value="1"/>
</dbReference>
<evidence type="ECO:0000256" key="6">
    <source>
        <dbReference type="ARBA" id="ARBA00022679"/>
    </source>
</evidence>
<keyword evidence="7" id="KW-0677">Repeat</keyword>
<dbReference type="InterPro" id="IPR000014">
    <property type="entry name" value="PAS"/>
</dbReference>
<evidence type="ECO:0000256" key="2">
    <source>
        <dbReference type="ARBA" id="ARBA00012438"/>
    </source>
</evidence>
<keyword evidence="6" id="KW-0808">Transferase</keyword>
<dbReference type="InterPro" id="IPR035965">
    <property type="entry name" value="PAS-like_dom_sf"/>
</dbReference>
<keyword evidence="3" id="KW-0597">Phosphoprotein</keyword>
<dbReference type="InterPro" id="IPR013656">
    <property type="entry name" value="PAS_4"/>
</dbReference>
<evidence type="ECO:0000256" key="10">
    <source>
        <dbReference type="ARBA" id="ARBA00022840"/>
    </source>
</evidence>
<feature type="domain" description="PAC" evidence="12">
    <location>
        <begin position="117"/>
        <end position="170"/>
    </location>
</feature>
<dbReference type="Pfam" id="PF01590">
    <property type="entry name" value="GAF"/>
    <property type="match status" value="1"/>
</dbReference>
<dbReference type="Gene3D" id="3.30.565.10">
    <property type="entry name" value="Histidine kinase-like ATPase, C-terminal domain"/>
    <property type="match status" value="1"/>
</dbReference>
<comment type="caution">
    <text evidence="13">The sequence shown here is derived from an EMBL/GenBank/DDBJ whole genome shotgun (WGS) entry which is preliminary data.</text>
</comment>
<dbReference type="Pfam" id="PF13188">
    <property type="entry name" value="PAS_8"/>
    <property type="match status" value="1"/>
</dbReference>
<name>A0ABN1I047_9SPHN</name>
<dbReference type="EC" id="2.7.13.3" evidence="2"/>
<dbReference type="Gene3D" id="3.30.450.20">
    <property type="entry name" value="PAS domain"/>
    <property type="match status" value="2"/>
</dbReference>
<dbReference type="InterPro" id="IPR000700">
    <property type="entry name" value="PAS-assoc_C"/>
</dbReference>
<keyword evidence="5" id="KW-0288">FMN</keyword>
<keyword evidence="9" id="KW-0418">Kinase</keyword>
<evidence type="ECO:0000256" key="4">
    <source>
        <dbReference type="ARBA" id="ARBA00022630"/>
    </source>
</evidence>
<dbReference type="SMART" id="SM00065">
    <property type="entry name" value="GAF"/>
    <property type="match status" value="1"/>
</dbReference>
<evidence type="ECO:0000256" key="5">
    <source>
        <dbReference type="ARBA" id="ARBA00022643"/>
    </source>
</evidence>
<keyword evidence="10" id="KW-0067">ATP-binding</keyword>
<evidence type="ECO:0000256" key="9">
    <source>
        <dbReference type="ARBA" id="ARBA00022777"/>
    </source>
</evidence>
<sequence>MTEGATRGERQADDGALQGCAGMLRAHDWSTTALGDRAGWPQSLRTAVDMMMASGHAMCLAWGTEGLFLYNDAYAPMLGSRHPQAFGARFADVWADVWADIAPLVDATFCGETSTFQDMPLVMTRNGYPERTWWTFSYSPVRDERGEVAGLLNVTLETTGRVQAERERDAAVDGLSRAEAGWRRIFETLAEGFILGALVRSADGAVIDWRYEEVNNAWYDLVGIERGCALGRTIRSVFPGIEDAWVDGAARVVATGESLRFTRQVGTLGRWYDGVIQPAGDDRFTIIFTEVTDRVLRERRQAAIIALTDRLQQETDARSMTMAASTILGRALDVQLVGYGDVDAATETITVESNWTSEGAATLAGTLHFRDFGSYVDDLQAGRTVVVRDCRADPRTRDHAAALEARSARAFVNTPVVERGTFVALLYVSSDRPRSWTEDELQFIGDVAYRLRSAVEQLRAVEQQEILNGELAHRVKNTLSVVQAIAAQTLAGKADDAAVAEFGSRLKALASAHDVLLTRSWSAATLHDVARSALATFAGDRMRMSGPDLWISSRAAMSLSLLLHELATNAAKYGALSHPDGVVTMTWAVRPGPGGDVLHVTWRERGGPPAAEPVRRGFGARIIRMGLIGSGGVEQHYDRHGLTIEMSAPLDQVQQA</sequence>
<evidence type="ECO:0000256" key="3">
    <source>
        <dbReference type="ARBA" id="ARBA00022553"/>
    </source>
</evidence>
<gene>
    <name evidence="13" type="ORF">GCM10009102_32650</name>
</gene>
<protein>
    <recommendedName>
        <fullName evidence="2">histidine kinase</fullName>
        <ecNumber evidence="2">2.7.13.3</ecNumber>
    </recommendedName>
</protein>
<dbReference type="Pfam" id="PF08448">
    <property type="entry name" value="PAS_4"/>
    <property type="match status" value="1"/>
</dbReference>
<evidence type="ECO:0000313" key="13">
    <source>
        <dbReference type="EMBL" id="GAA0677392.1"/>
    </source>
</evidence>
<proteinExistence type="predicted"/>
<dbReference type="Pfam" id="PF07536">
    <property type="entry name" value="HWE_HK"/>
    <property type="match status" value="1"/>
</dbReference>
<evidence type="ECO:0000259" key="12">
    <source>
        <dbReference type="PROSITE" id="PS50113"/>
    </source>
</evidence>
<dbReference type="PANTHER" id="PTHR41523">
    <property type="entry name" value="TWO-COMPONENT SYSTEM SENSOR PROTEIN"/>
    <property type="match status" value="1"/>
</dbReference>
<dbReference type="InterPro" id="IPR036890">
    <property type="entry name" value="HATPase_C_sf"/>
</dbReference>
<keyword evidence="14" id="KW-1185">Reference proteome</keyword>
<dbReference type="EMBL" id="BAAAES010000012">
    <property type="protein sequence ID" value="GAA0677392.1"/>
    <property type="molecule type" value="Genomic_DNA"/>
</dbReference>
<dbReference type="PANTHER" id="PTHR41523:SF7">
    <property type="entry name" value="HISTIDINE KINASE"/>
    <property type="match status" value="1"/>
</dbReference>
<keyword evidence="11" id="KW-0843">Virulence</keyword>
<evidence type="ECO:0000256" key="1">
    <source>
        <dbReference type="ARBA" id="ARBA00000085"/>
    </source>
</evidence>
<keyword evidence="4" id="KW-0285">Flavoprotein</keyword>
<dbReference type="SMART" id="SM00911">
    <property type="entry name" value="HWE_HK"/>
    <property type="match status" value="1"/>
</dbReference>
<dbReference type="InterPro" id="IPR029016">
    <property type="entry name" value="GAF-like_dom_sf"/>
</dbReference>
<keyword evidence="8" id="KW-0547">Nucleotide-binding</keyword>
<dbReference type="PROSITE" id="PS50113">
    <property type="entry name" value="PAC"/>
    <property type="match status" value="1"/>
</dbReference>
<evidence type="ECO:0000256" key="11">
    <source>
        <dbReference type="ARBA" id="ARBA00023026"/>
    </source>
</evidence>
<comment type="catalytic activity">
    <reaction evidence="1">
        <text>ATP + protein L-histidine = ADP + protein N-phospho-L-histidine.</text>
        <dbReference type="EC" id="2.7.13.3"/>
    </reaction>
</comment>
<dbReference type="InterPro" id="IPR003018">
    <property type="entry name" value="GAF"/>
</dbReference>